<proteinExistence type="predicted"/>
<accession>A0A2P2P298</accession>
<organism evidence="1">
    <name type="scientific">Rhizophora mucronata</name>
    <name type="common">Asiatic mangrove</name>
    <dbReference type="NCBI Taxonomy" id="61149"/>
    <lineage>
        <taxon>Eukaryota</taxon>
        <taxon>Viridiplantae</taxon>
        <taxon>Streptophyta</taxon>
        <taxon>Embryophyta</taxon>
        <taxon>Tracheophyta</taxon>
        <taxon>Spermatophyta</taxon>
        <taxon>Magnoliopsida</taxon>
        <taxon>eudicotyledons</taxon>
        <taxon>Gunneridae</taxon>
        <taxon>Pentapetalae</taxon>
        <taxon>rosids</taxon>
        <taxon>fabids</taxon>
        <taxon>Malpighiales</taxon>
        <taxon>Rhizophoraceae</taxon>
        <taxon>Rhizophora</taxon>
    </lineage>
</organism>
<dbReference type="AlphaFoldDB" id="A0A2P2P298"/>
<name>A0A2P2P298_RHIMU</name>
<evidence type="ECO:0000313" key="1">
    <source>
        <dbReference type="EMBL" id="MBX48926.1"/>
    </source>
</evidence>
<dbReference type="EMBL" id="GGEC01068442">
    <property type="protein sequence ID" value="MBX48926.1"/>
    <property type="molecule type" value="Transcribed_RNA"/>
</dbReference>
<reference evidence="1" key="1">
    <citation type="submission" date="2018-02" db="EMBL/GenBank/DDBJ databases">
        <title>Rhizophora mucronata_Transcriptome.</title>
        <authorList>
            <person name="Meera S.P."/>
            <person name="Sreeshan A."/>
            <person name="Augustine A."/>
        </authorList>
    </citation>
    <scope>NUCLEOTIDE SEQUENCE</scope>
    <source>
        <tissue evidence="1">Leaf</tissue>
    </source>
</reference>
<protein>
    <submittedName>
        <fullName evidence="1">Uncharacterized protein</fullName>
    </submittedName>
</protein>
<sequence>MLNIWKASNDLGTIFSNVCYKVC</sequence>